<dbReference type="EMBL" id="BSYO01000011">
    <property type="protein sequence ID" value="GMH12304.1"/>
    <property type="molecule type" value="Genomic_DNA"/>
</dbReference>
<dbReference type="AlphaFoldDB" id="A0AAD3SKC3"/>
<dbReference type="Proteomes" id="UP001279734">
    <property type="component" value="Unassembled WGS sequence"/>
</dbReference>
<proteinExistence type="predicted"/>
<evidence type="ECO:0000313" key="1">
    <source>
        <dbReference type="EMBL" id="GMH12304.1"/>
    </source>
</evidence>
<protein>
    <submittedName>
        <fullName evidence="1">Uncharacterized protein</fullName>
    </submittedName>
</protein>
<keyword evidence="2" id="KW-1185">Reference proteome</keyword>
<reference evidence="1" key="1">
    <citation type="submission" date="2023-05" db="EMBL/GenBank/DDBJ databases">
        <title>Nepenthes gracilis genome sequencing.</title>
        <authorList>
            <person name="Fukushima K."/>
        </authorList>
    </citation>
    <scope>NUCLEOTIDE SEQUENCE</scope>
    <source>
        <strain evidence="1">SING2019-196</strain>
    </source>
</reference>
<name>A0AAD3SKC3_NEPGR</name>
<sequence length="71" mass="7656">MYYRLPTSSVVKKEKVGGVSAGPSSCAVNLSTNVVSYLVRTTASSTPFLLLQPIPWRFLSSISAVIFDLGF</sequence>
<evidence type="ECO:0000313" key="2">
    <source>
        <dbReference type="Proteomes" id="UP001279734"/>
    </source>
</evidence>
<comment type="caution">
    <text evidence="1">The sequence shown here is derived from an EMBL/GenBank/DDBJ whole genome shotgun (WGS) entry which is preliminary data.</text>
</comment>
<accession>A0AAD3SKC3</accession>
<organism evidence="1 2">
    <name type="scientific">Nepenthes gracilis</name>
    <name type="common">Slender pitcher plant</name>
    <dbReference type="NCBI Taxonomy" id="150966"/>
    <lineage>
        <taxon>Eukaryota</taxon>
        <taxon>Viridiplantae</taxon>
        <taxon>Streptophyta</taxon>
        <taxon>Embryophyta</taxon>
        <taxon>Tracheophyta</taxon>
        <taxon>Spermatophyta</taxon>
        <taxon>Magnoliopsida</taxon>
        <taxon>eudicotyledons</taxon>
        <taxon>Gunneridae</taxon>
        <taxon>Pentapetalae</taxon>
        <taxon>Caryophyllales</taxon>
        <taxon>Nepenthaceae</taxon>
        <taxon>Nepenthes</taxon>
    </lineage>
</organism>
<gene>
    <name evidence="1" type="ORF">Nepgr_014145</name>
</gene>